<gene>
    <name evidence="1" type="ordered locus">ACP_0372</name>
</gene>
<organism evidence="1 2">
    <name type="scientific">Acidobacterium capsulatum (strain ATCC 51196 / DSM 11244 / BCRC 80197 / JCM 7670 / NBRC 15755 / NCIMB 13165 / 161)</name>
    <dbReference type="NCBI Taxonomy" id="240015"/>
    <lineage>
        <taxon>Bacteria</taxon>
        <taxon>Pseudomonadati</taxon>
        <taxon>Acidobacteriota</taxon>
        <taxon>Terriglobia</taxon>
        <taxon>Terriglobales</taxon>
        <taxon>Acidobacteriaceae</taxon>
        <taxon>Acidobacterium</taxon>
    </lineage>
</organism>
<evidence type="ECO:0000313" key="2">
    <source>
        <dbReference type="Proteomes" id="UP000002207"/>
    </source>
</evidence>
<dbReference type="STRING" id="240015.ACP_0372"/>
<dbReference type="HOGENOM" id="CLU_2985996_0_0_0"/>
<dbReference type="AlphaFoldDB" id="C1F9Z5"/>
<dbReference type="Proteomes" id="UP000002207">
    <property type="component" value="Chromosome"/>
</dbReference>
<keyword evidence="2" id="KW-1185">Reference proteome</keyword>
<protein>
    <submittedName>
        <fullName evidence="1">Uncharacterized protein</fullName>
    </submittedName>
</protein>
<proteinExistence type="predicted"/>
<dbReference type="EMBL" id="CP001472">
    <property type="protein sequence ID" value="ACO33786.1"/>
    <property type="molecule type" value="Genomic_DNA"/>
</dbReference>
<dbReference type="KEGG" id="aca:ACP_0372"/>
<accession>C1F9Z5</accession>
<dbReference type="InParanoid" id="C1F9Z5"/>
<name>C1F9Z5_ACIC5</name>
<evidence type="ECO:0000313" key="1">
    <source>
        <dbReference type="EMBL" id="ACO33786.1"/>
    </source>
</evidence>
<sequence length="57" mass="6242">MVGTQPRWVEQAQEIARLGKAAAVGAILRLDERADLLGDGEKASLHRVLRFRSAASR</sequence>
<reference evidence="1 2" key="1">
    <citation type="journal article" date="2009" name="Appl. Environ. Microbiol.">
        <title>Three genomes from the phylum Acidobacteria provide insight into the lifestyles of these microorganisms in soils.</title>
        <authorList>
            <person name="Ward N.L."/>
            <person name="Challacombe J.F."/>
            <person name="Janssen P.H."/>
            <person name="Henrissat B."/>
            <person name="Coutinho P.M."/>
            <person name="Wu M."/>
            <person name="Xie G."/>
            <person name="Haft D.H."/>
            <person name="Sait M."/>
            <person name="Badger J."/>
            <person name="Barabote R.D."/>
            <person name="Bradley B."/>
            <person name="Brettin T.S."/>
            <person name="Brinkac L.M."/>
            <person name="Bruce D."/>
            <person name="Creasy T."/>
            <person name="Daugherty S.C."/>
            <person name="Davidsen T.M."/>
            <person name="DeBoy R.T."/>
            <person name="Detter J.C."/>
            <person name="Dodson R.J."/>
            <person name="Durkin A.S."/>
            <person name="Ganapathy A."/>
            <person name="Gwinn-Giglio M."/>
            <person name="Han C.S."/>
            <person name="Khouri H."/>
            <person name="Kiss H."/>
            <person name="Kothari S.P."/>
            <person name="Madupu R."/>
            <person name="Nelson K.E."/>
            <person name="Nelson W.C."/>
            <person name="Paulsen I."/>
            <person name="Penn K."/>
            <person name="Ren Q."/>
            <person name="Rosovitz M.J."/>
            <person name="Selengut J.D."/>
            <person name="Shrivastava S."/>
            <person name="Sullivan S.A."/>
            <person name="Tapia R."/>
            <person name="Thompson L.S."/>
            <person name="Watkins K.L."/>
            <person name="Yang Q."/>
            <person name="Yu C."/>
            <person name="Zafar N."/>
            <person name="Zhou L."/>
            <person name="Kuske C.R."/>
        </authorList>
    </citation>
    <scope>NUCLEOTIDE SEQUENCE [LARGE SCALE GENOMIC DNA]</scope>
    <source>
        <strain evidence="2">ATCC 51196 / DSM 11244 / BCRC 80197 / JCM 7670 / NBRC 15755 / NCIMB 13165 / 161</strain>
    </source>
</reference>